<protein>
    <submittedName>
        <fullName evidence="12">Kinesin-13A-like protein</fullName>
    </submittedName>
</protein>
<keyword evidence="7" id="KW-0206">Cytoskeleton</keyword>
<dbReference type="GO" id="GO:0003777">
    <property type="term" value="F:microtubule motor activity"/>
    <property type="evidence" value="ECO:0007669"/>
    <property type="project" value="InterPro"/>
</dbReference>
<reference evidence="12" key="1">
    <citation type="submission" date="2020-01" db="EMBL/GenBank/DDBJ databases">
        <title>Genome sequence of Kobresia littledalei, the first chromosome-level genome in the family Cyperaceae.</title>
        <authorList>
            <person name="Qu G."/>
        </authorList>
    </citation>
    <scope>NUCLEOTIDE SEQUENCE</scope>
    <source>
        <strain evidence="12">C.B.Clarke</strain>
        <tissue evidence="12">Leaf</tissue>
    </source>
</reference>
<evidence type="ECO:0000256" key="9">
    <source>
        <dbReference type="PROSITE-ProRule" id="PRU00283"/>
    </source>
</evidence>
<feature type="region of interest" description="Disordered" evidence="10">
    <location>
        <begin position="355"/>
        <end position="424"/>
    </location>
</feature>
<dbReference type="InterPro" id="IPR001752">
    <property type="entry name" value="Kinesin_motor_dom"/>
</dbReference>
<dbReference type="InterPro" id="IPR027640">
    <property type="entry name" value="Kinesin-like_fam"/>
</dbReference>
<dbReference type="GO" id="GO:0005874">
    <property type="term" value="C:microtubule"/>
    <property type="evidence" value="ECO:0007669"/>
    <property type="project" value="UniProtKB-KW"/>
</dbReference>
<dbReference type="GO" id="GO:0007018">
    <property type="term" value="P:microtubule-based movement"/>
    <property type="evidence" value="ECO:0007669"/>
    <property type="project" value="InterPro"/>
</dbReference>
<keyword evidence="4 9" id="KW-0547">Nucleotide-binding</keyword>
<feature type="region of interest" description="Disordered" evidence="10">
    <location>
        <begin position="1134"/>
        <end position="1198"/>
    </location>
</feature>
<keyword evidence="5 9" id="KW-0067">ATP-binding</keyword>
<comment type="similarity">
    <text evidence="8">Belongs to the TRAFAC class myosin-kinesin ATPase superfamily. Kinesin family. KIN-13 subfamily.</text>
</comment>
<evidence type="ECO:0000313" key="12">
    <source>
        <dbReference type="EMBL" id="KAF3322792.1"/>
    </source>
</evidence>
<evidence type="ECO:0000256" key="5">
    <source>
        <dbReference type="ARBA" id="ARBA00022840"/>
    </source>
</evidence>
<feature type="compositionally biased region" description="Polar residues" evidence="10">
    <location>
        <begin position="1134"/>
        <end position="1147"/>
    </location>
</feature>
<dbReference type="PROSITE" id="PS50067">
    <property type="entry name" value="KINESIN_MOTOR_2"/>
    <property type="match status" value="1"/>
</dbReference>
<feature type="compositionally biased region" description="Polar residues" evidence="10">
    <location>
        <begin position="377"/>
        <end position="387"/>
    </location>
</feature>
<dbReference type="EMBL" id="SWLB01000024">
    <property type="protein sequence ID" value="KAF3322792.1"/>
    <property type="molecule type" value="Genomic_DNA"/>
</dbReference>
<gene>
    <name evidence="12" type="ORF">FCM35_KLT12781</name>
</gene>
<dbReference type="SUPFAM" id="SSF52540">
    <property type="entry name" value="P-loop containing nucleoside triphosphate hydrolases"/>
    <property type="match status" value="1"/>
</dbReference>
<evidence type="ECO:0000256" key="2">
    <source>
        <dbReference type="ARBA" id="ARBA00022490"/>
    </source>
</evidence>
<dbReference type="GO" id="GO:1903338">
    <property type="term" value="P:regulation of cell wall organization or biogenesis"/>
    <property type="evidence" value="ECO:0007669"/>
    <property type="project" value="UniProtKB-ARBA"/>
</dbReference>
<dbReference type="PROSITE" id="PS51257">
    <property type="entry name" value="PROKAR_LIPOPROTEIN"/>
    <property type="match status" value="1"/>
</dbReference>
<dbReference type="Gene3D" id="3.40.850.10">
    <property type="entry name" value="Kinesin motor domain"/>
    <property type="match status" value="1"/>
</dbReference>
<keyword evidence="6 9" id="KW-0505">Motor protein</keyword>
<dbReference type="PANTHER" id="PTHR47971">
    <property type="entry name" value="KINESIN-RELATED PROTEIN 6"/>
    <property type="match status" value="1"/>
</dbReference>
<comment type="caution">
    <text evidence="12">The sequence shown here is derived from an EMBL/GenBank/DDBJ whole genome shotgun (WGS) entry which is preliminary data.</text>
</comment>
<dbReference type="PRINTS" id="PR00380">
    <property type="entry name" value="KINESINHEAVY"/>
</dbReference>
<organism evidence="12 13">
    <name type="scientific">Carex littledalei</name>
    <dbReference type="NCBI Taxonomy" id="544730"/>
    <lineage>
        <taxon>Eukaryota</taxon>
        <taxon>Viridiplantae</taxon>
        <taxon>Streptophyta</taxon>
        <taxon>Embryophyta</taxon>
        <taxon>Tracheophyta</taxon>
        <taxon>Spermatophyta</taxon>
        <taxon>Magnoliopsida</taxon>
        <taxon>Liliopsida</taxon>
        <taxon>Poales</taxon>
        <taxon>Cyperaceae</taxon>
        <taxon>Cyperoideae</taxon>
        <taxon>Cariceae</taxon>
        <taxon>Carex</taxon>
        <taxon>Carex subgen. Euthyceras</taxon>
    </lineage>
</organism>
<evidence type="ECO:0000313" key="13">
    <source>
        <dbReference type="Proteomes" id="UP000623129"/>
    </source>
</evidence>
<dbReference type="FunFam" id="3.40.850.10:FF:000012">
    <property type="entry name" value="Kinesin-like protein"/>
    <property type="match status" value="1"/>
</dbReference>
<proteinExistence type="inferred from homology"/>
<evidence type="ECO:0000256" key="1">
    <source>
        <dbReference type="ARBA" id="ARBA00004245"/>
    </source>
</evidence>
<evidence type="ECO:0000256" key="3">
    <source>
        <dbReference type="ARBA" id="ARBA00022701"/>
    </source>
</evidence>
<keyword evidence="3" id="KW-0493">Microtubule</keyword>
<dbReference type="Pfam" id="PF00225">
    <property type="entry name" value="Kinesin"/>
    <property type="match status" value="1"/>
</dbReference>
<dbReference type="InterPro" id="IPR027417">
    <property type="entry name" value="P-loop_NTPase"/>
</dbReference>
<evidence type="ECO:0000259" key="11">
    <source>
        <dbReference type="PROSITE" id="PS50067"/>
    </source>
</evidence>
<evidence type="ECO:0000256" key="10">
    <source>
        <dbReference type="SAM" id="MobiDB-lite"/>
    </source>
</evidence>
<feature type="binding site" evidence="9">
    <location>
        <begin position="572"/>
        <end position="579"/>
    </location>
    <ligand>
        <name>ATP</name>
        <dbReference type="ChEBI" id="CHEBI:30616"/>
    </ligand>
</feature>
<dbReference type="PANTHER" id="PTHR47971:SF8">
    <property type="entry name" value="KINESIN-LIKE PROTEIN"/>
    <property type="match status" value="1"/>
</dbReference>
<feature type="compositionally biased region" description="Basic and acidic residues" evidence="10">
    <location>
        <begin position="404"/>
        <end position="424"/>
    </location>
</feature>
<dbReference type="SMART" id="SM00129">
    <property type="entry name" value="KISc"/>
    <property type="match status" value="1"/>
</dbReference>
<dbReference type="GO" id="GO:0008017">
    <property type="term" value="F:microtubule binding"/>
    <property type="evidence" value="ECO:0007669"/>
    <property type="project" value="InterPro"/>
</dbReference>
<keyword evidence="13" id="KW-1185">Reference proteome</keyword>
<feature type="compositionally biased region" description="Basic and acidic residues" evidence="10">
    <location>
        <begin position="1167"/>
        <end position="1195"/>
    </location>
</feature>
<comment type="subcellular location">
    <subcellularLocation>
        <location evidence="1">Cytoplasm</location>
        <location evidence="1">Cytoskeleton</location>
    </subcellularLocation>
</comment>
<evidence type="ECO:0000256" key="8">
    <source>
        <dbReference type="ARBA" id="ARBA00061030"/>
    </source>
</evidence>
<dbReference type="GO" id="GO:0005524">
    <property type="term" value="F:ATP binding"/>
    <property type="evidence" value="ECO:0007669"/>
    <property type="project" value="UniProtKB-UniRule"/>
</dbReference>
<dbReference type="InterPro" id="IPR036961">
    <property type="entry name" value="Kinesin_motor_dom_sf"/>
</dbReference>
<evidence type="ECO:0000256" key="7">
    <source>
        <dbReference type="ARBA" id="ARBA00023212"/>
    </source>
</evidence>
<sequence length="1288" mass="144507">MKFRSTSTNSASTACQGDDEVDGVTVKWLQSAGLQHLASPVASPDQRQLLHDLLLQRYGGQAIPRSEHYEYSTAQCEPLNSSGKSSKNVLKPVGIGLLDLKSTHDDTNFLSEDLTTEPLDLLPSSPPKVVNRDVSSIVSGKSQVKSNKTIRAAIDQKKSEKNAKGKELHKSKEKTTDIALALEKEIEIYNKDEDMTVSEDVDVVAIQFGSPVWSPTRGLYSEISLIEGAVCKRSTGKHDDDFAFIRDEETSRNSENNARNQRSLCKMENVSKKSTLSMDNITLDNAIPGSPPTGLDFKFNSLLEDMNKFHSFRTDRASKKNNADKATDKEIETEELDLRQLSFCCGSDSNALNSEIEEKSKRLSNSKSRPPSVKRGQINSKGINPTKNRIVGEENKSIHTKTPAKKEYVLSSKSKEHNSKRASIERTEINTKDNKITNIEPVVLMSKKRANEQIHNSIPIPREEATSTRGTHANSKEKNAAKFRVVVRKRPLNKKEMLKKEKDILSVEDNERLVINAPKVKVDLTAYIEKHEFSFDAVLHDHVTDDEVYNVTVGPSIPTILEQAKLTCFAFGYTGHGKTFTMGNLSLRASKDVLQLLQKTPHTNRNFSLWVSYFEIHGKTIFDLLNQRRKLCIREDGDQQVRIVGLQEYETSDIEAVEKVISKGNAARSKGSTGVNEESSRSHSILQLAIKQNPMFPANGTRRKSTESGELKAKAKGGKVIGKISFIDLSGSERGADCAHNDHDKRKGVEINKSLLALKECIRALDNEQNHIPFRGSKLTEVLRDSFIGDSRTVMICCVSPSASSCEQTLNSLRYAERVKNICKDGYSQKDQGASEILTDSNKLDQRVEKITRIQGDKNSEVYNSTPEIADNLSMRDIYNCTPTIGESSFRFMSGCGFTRSEDLETHVEHKIQNDISNSYSTSYVSNLDFGTQKLPQIYGKEEQIVQRTDEAGLNIEKDIQAILENESNHSFTFSRGKEYSNDKEIVEKIPSFYESSDSHEQQKFSLMHAGPSNLLDVHQEEQVDIEPMIEEIYEKESYPDLVSLGLPLQSHEETSWNHQNQEEVPSETGDIKTIFEVENSSISDIAKEEEVVKEIGEHKNVVDVSLMARAKSTERELLLPLHMESKDLQVILSNNPTKPRSDVSTQNSLKNSENKKASNKSPNRRIPSEERNNKNSKNLSKEELESPSKNHEEQYISGAKASEGLTIEKKAINLFEEEEALLAAHRKVIQSTMNILCEEMNLLEQVDQQRSVPSRYLAKLSSVLSRKAADLASLQEHVMRFQQCLQD</sequence>
<keyword evidence="2" id="KW-0963">Cytoplasm</keyword>
<evidence type="ECO:0000256" key="4">
    <source>
        <dbReference type="ARBA" id="ARBA00022741"/>
    </source>
</evidence>
<dbReference type="CDD" id="cd01367">
    <property type="entry name" value="KISc_KIF2_like"/>
    <property type="match status" value="1"/>
</dbReference>
<accession>A0A833QJH0</accession>
<dbReference type="Proteomes" id="UP000623129">
    <property type="component" value="Unassembled WGS sequence"/>
</dbReference>
<feature type="domain" description="Kinesin motor" evidence="11">
    <location>
        <begin position="482"/>
        <end position="822"/>
    </location>
</feature>
<dbReference type="OrthoDB" id="3176171at2759"/>
<name>A0A833QJH0_9POAL</name>
<dbReference type="GO" id="GO:0007019">
    <property type="term" value="P:microtubule depolymerization"/>
    <property type="evidence" value="ECO:0007669"/>
    <property type="project" value="TreeGrafter"/>
</dbReference>
<evidence type="ECO:0000256" key="6">
    <source>
        <dbReference type="ARBA" id="ARBA00023175"/>
    </source>
</evidence>